<proteinExistence type="predicted"/>
<dbReference type="EMBL" id="NMUH01002540">
    <property type="protein sequence ID" value="MQM00612.1"/>
    <property type="molecule type" value="Genomic_DNA"/>
</dbReference>
<keyword evidence="3" id="KW-1185">Reference proteome</keyword>
<organism evidence="2 3">
    <name type="scientific">Colocasia esculenta</name>
    <name type="common">Wild taro</name>
    <name type="synonym">Arum esculentum</name>
    <dbReference type="NCBI Taxonomy" id="4460"/>
    <lineage>
        <taxon>Eukaryota</taxon>
        <taxon>Viridiplantae</taxon>
        <taxon>Streptophyta</taxon>
        <taxon>Embryophyta</taxon>
        <taxon>Tracheophyta</taxon>
        <taxon>Spermatophyta</taxon>
        <taxon>Magnoliopsida</taxon>
        <taxon>Liliopsida</taxon>
        <taxon>Araceae</taxon>
        <taxon>Aroideae</taxon>
        <taxon>Colocasieae</taxon>
        <taxon>Colocasia</taxon>
    </lineage>
</organism>
<evidence type="ECO:0000313" key="3">
    <source>
        <dbReference type="Proteomes" id="UP000652761"/>
    </source>
</evidence>
<evidence type="ECO:0000256" key="1">
    <source>
        <dbReference type="SAM" id="MobiDB-lite"/>
    </source>
</evidence>
<feature type="region of interest" description="Disordered" evidence="1">
    <location>
        <begin position="1"/>
        <end position="62"/>
    </location>
</feature>
<sequence length="62" mass="6511">MFEQMASDGGSYSGLRPRRQRTTVQQTFPTHSASEGSVVASSTVGSTTSVAGEDDSAIDSFH</sequence>
<evidence type="ECO:0000313" key="2">
    <source>
        <dbReference type="EMBL" id="MQM00612.1"/>
    </source>
</evidence>
<feature type="compositionally biased region" description="Acidic residues" evidence="1">
    <location>
        <begin position="52"/>
        <end position="62"/>
    </location>
</feature>
<comment type="caution">
    <text evidence="2">The sequence shown here is derived from an EMBL/GenBank/DDBJ whole genome shotgun (WGS) entry which is preliminary data.</text>
</comment>
<dbReference type="Proteomes" id="UP000652761">
    <property type="component" value="Unassembled WGS sequence"/>
</dbReference>
<reference evidence="2" key="1">
    <citation type="submission" date="2017-07" db="EMBL/GenBank/DDBJ databases">
        <title>Taro Niue Genome Assembly and Annotation.</title>
        <authorList>
            <person name="Atibalentja N."/>
            <person name="Keating K."/>
            <person name="Fields C.J."/>
        </authorList>
    </citation>
    <scope>NUCLEOTIDE SEQUENCE</scope>
    <source>
        <strain evidence="2">Niue_2</strain>
        <tissue evidence="2">Leaf</tissue>
    </source>
</reference>
<protein>
    <submittedName>
        <fullName evidence="2">Uncharacterized protein</fullName>
    </submittedName>
</protein>
<gene>
    <name evidence="2" type="ORF">Taro_033348</name>
</gene>
<feature type="compositionally biased region" description="Low complexity" evidence="1">
    <location>
        <begin position="22"/>
        <end position="51"/>
    </location>
</feature>
<accession>A0A843VTM0</accession>
<dbReference type="AlphaFoldDB" id="A0A843VTM0"/>
<name>A0A843VTM0_COLES</name>